<reference evidence="9" key="1">
    <citation type="journal article" date="2012" name="Science">
        <title>The Paleozoic origin of enzymatic lignin decomposition reconstructed from 31 fungal genomes.</title>
        <authorList>
            <person name="Floudas D."/>
            <person name="Binder M."/>
            <person name="Riley R."/>
            <person name="Barry K."/>
            <person name="Blanchette R.A."/>
            <person name="Henrissat B."/>
            <person name="Martinez A.T."/>
            <person name="Otillar R."/>
            <person name="Spatafora J.W."/>
            <person name="Yadav J.S."/>
            <person name="Aerts A."/>
            <person name="Benoit I."/>
            <person name="Boyd A."/>
            <person name="Carlson A."/>
            <person name="Copeland A."/>
            <person name="Coutinho P.M."/>
            <person name="de Vries R.P."/>
            <person name="Ferreira P."/>
            <person name="Findley K."/>
            <person name="Foster B."/>
            <person name="Gaskell J."/>
            <person name="Glotzer D."/>
            <person name="Gorecki P."/>
            <person name="Heitman J."/>
            <person name="Hesse C."/>
            <person name="Hori C."/>
            <person name="Igarashi K."/>
            <person name="Jurgens J.A."/>
            <person name="Kallen N."/>
            <person name="Kersten P."/>
            <person name="Kohler A."/>
            <person name="Kuees U."/>
            <person name="Kumar T.K.A."/>
            <person name="Kuo A."/>
            <person name="LaButti K."/>
            <person name="Larrondo L.F."/>
            <person name="Lindquist E."/>
            <person name="Ling A."/>
            <person name="Lombard V."/>
            <person name="Lucas S."/>
            <person name="Lundell T."/>
            <person name="Martin R."/>
            <person name="McLaughlin D.J."/>
            <person name="Morgenstern I."/>
            <person name="Morin E."/>
            <person name="Murat C."/>
            <person name="Nagy L.G."/>
            <person name="Nolan M."/>
            <person name="Ohm R.A."/>
            <person name="Patyshakuliyeva A."/>
            <person name="Rokas A."/>
            <person name="Ruiz-Duenas F.J."/>
            <person name="Sabat G."/>
            <person name="Salamov A."/>
            <person name="Samejima M."/>
            <person name="Schmutz J."/>
            <person name="Slot J.C."/>
            <person name="St John F."/>
            <person name="Stenlid J."/>
            <person name="Sun H."/>
            <person name="Sun S."/>
            <person name="Syed K."/>
            <person name="Tsang A."/>
            <person name="Wiebenga A."/>
            <person name="Young D."/>
            <person name="Pisabarro A."/>
            <person name="Eastwood D.C."/>
            <person name="Martin F."/>
            <person name="Cullen D."/>
            <person name="Grigoriev I.V."/>
            <person name="Hibbett D.S."/>
        </authorList>
    </citation>
    <scope>NUCLEOTIDE SEQUENCE [LARGE SCALE GENOMIC DNA]</scope>
    <source>
        <strain evidence="9">RWD-64-598 SS2</strain>
    </source>
</reference>
<keyword evidence="2" id="KW-0479">Metal-binding</keyword>
<dbReference type="Pfam" id="PF00400">
    <property type="entry name" value="WD40"/>
    <property type="match status" value="2"/>
</dbReference>
<feature type="compositionally biased region" description="Basic and acidic residues" evidence="7">
    <location>
        <begin position="1449"/>
        <end position="1465"/>
    </location>
</feature>
<dbReference type="PROSITE" id="PS50082">
    <property type="entry name" value="WD_REPEATS_2"/>
    <property type="match status" value="1"/>
</dbReference>
<evidence type="ECO:0000256" key="1">
    <source>
        <dbReference type="ARBA" id="ARBA00022574"/>
    </source>
</evidence>
<feature type="compositionally biased region" description="Acidic residues" evidence="7">
    <location>
        <begin position="1242"/>
        <end position="1260"/>
    </location>
</feature>
<keyword evidence="5" id="KW-0862">Zinc</keyword>
<keyword evidence="9" id="KW-1185">Reference proteome</keyword>
<organism evidence="8 9">
    <name type="scientific">Coniophora puteana (strain RWD-64-598)</name>
    <name type="common">Brown rot fungus</name>
    <dbReference type="NCBI Taxonomy" id="741705"/>
    <lineage>
        <taxon>Eukaryota</taxon>
        <taxon>Fungi</taxon>
        <taxon>Dikarya</taxon>
        <taxon>Basidiomycota</taxon>
        <taxon>Agaricomycotina</taxon>
        <taxon>Agaricomycetes</taxon>
        <taxon>Agaricomycetidae</taxon>
        <taxon>Boletales</taxon>
        <taxon>Coniophorineae</taxon>
        <taxon>Coniophoraceae</taxon>
        <taxon>Coniophora</taxon>
    </lineage>
</organism>
<evidence type="ECO:0000256" key="3">
    <source>
        <dbReference type="ARBA" id="ARBA00022737"/>
    </source>
</evidence>
<keyword evidence="4" id="KW-0863">Zinc-finger</keyword>
<dbReference type="SUPFAM" id="SSF50978">
    <property type="entry name" value="WD40 repeat-like"/>
    <property type="match status" value="1"/>
</dbReference>
<dbReference type="InterPro" id="IPR019775">
    <property type="entry name" value="WD40_repeat_CS"/>
</dbReference>
<evidence type="ECO:0000256" key="2">
    <source>
        <dbReference type="ARBA" id="ARBA00022723"/>
    </source>
</evidence>
<dbReference type="PROSITE" id="PS00678">
    <property type="entry name" value="WD_REPEATS_1"/>
    <property type="match status" value="1"/>
</dbReference>
<dbReference type="PANTHER" id="PTHR46200">
    <property type="entry name" value="GATOR COMPLEX PROTEIN WDR24"/>
    <property type="match status" value="1"/>
</dbReference>
<feature type="compositionally biased region" description="Gly residues" evidence="7">
    <location>
        <begin position="1212"/>
        <end position="1221"/>
    </location>
</feature>
<feature type="compositionally biased region" description="Basic and acidic residues" evidence="7">
    <location>
        <begin position="1048"/>
        <end position="1078"/>
    </location>
</feature>
<feature type="compositionally biased region" description="Gly residues" evidence="7">
    <location>
        <begin position="272"/>
        <end position="299"/>
    </location>
</feature>
<feature type="compositionally biased region" description="Polar residues" evidence="7">
    <location>
        <begin position="1358"/>
        <end position="1379"/>
    </location>
</feature>
<keyword evidence="1 6" id="KW-0853">WD repeat</keyword>
<feature type="region of interest" description="Disordered" evidence="7">
    <location>
        <begin position="752"/>
        <end position="1465"/>
    </location>
</feature>
<dbReference type="InterPro" id="IPR001680">
    <property type="entry name" value="WD40_rpt"/>
</dbReference>
<feature type="compositionally biased region" description="Basic and acidic residues" evidence="7">
    <location>
        <begin position="1653"/>
        <end position="1664"/>
    </location>
</feature>
<dbReference type="Gene3D" id="2.130.10.10">
    <property type="entry name" value="YVTN repeat-like/Quinoprotein amine dehydrogenase"/>
    <property type="match status" value="1"/>
</dbReference>
<dbReference type="RefSeq" id="XP_007768909.1">
    <property type="nucleotide sequence ID" value="XM_007770719.1"/>
</dbReference>
<dbReference type="GO" id="GO:1904263">
    <property type="term" value="P:positive regulation of TORC1 signaling"/>
    <property type="evidence" value="ECO:0007669"/>
    <property type="project" value="TreeGrafter"/>
</dbReference>
<feature type="compositionally biased region" description="Acidic residues" evidence="7">
    <location>
        <begin position="595"/>
        <end position="623"/>
    </location>
</feature>
<dbReference type="GO" id="GO:0008270">
    <property type="term" value="F:zinc ion binding"/>
    <property type="evidence" value="ECO:0007669"/>
    <property type="project" value="UniProtKB-KW"/>
</dbReference>
<dbReference type="GeneID" id="19205370"/>
<dbReference type="InterPro" id="IPR036322">
    <property type="entry name" value="WD40_repeat_dom_sf"/>
</dbReference>
<dbReference type="GO" id="GO:0061700">
    <property type="term" value="C:GATOR2 complex"/>
    <property type="evidence" value="ECO:0007669"/>
    <property type="project" value="TreeGrafter"/>
</dbReference>
<feature type="repeat" description="WD" evidence="6">
    <location>
        <begin position="135"/>
        <end position="177"/>
    </location>
</feature>
<dbReference type="EMBL" id="JH711578">
    <property type="protein sequence ID" value="EIW81604.1"/>
    <property type="molecule type" value="Genomic_DNA"/>
</dbReference>
<keyword evidence="3" id="KW-0677">Repeat</keyword>
<evidence type="ECO:0000256" key="5">
    <source>
        <dbReference type="ARBA" id="ARBA00022833"/>
    </source>
</evidence>
<feature type="region of interest" description="Disordered" evidence="7">
    <location>
        <begin position="247"/>
        <end position="299"/>
    </location>
</feature>
<gene>
    <name evidence="8" type="ORF">CONPUDRAFT_165704</name>
</gene>
<feature type="compositionally biased region" description="Acidic residues" evidence="7">
    <location>
        <begin position="1143"/>
        <end position="1157"/>
    </location>
</feature>
<dbReference type="PANTHER" id="PTHR46200:SF1">
    <property type="entry name" value="GATOR COMPLEX PROTEIN WDR24"/>
    <property type="match status" value="1"/>
</dbReference>
<feature type="compositionally biased region" description="Low complexity" evidence="7">
    <location>
        <begin position="1087"/>
        <end position="1100"/>
    </location>
</feature>
<evidence type="ECO:0000256" key="6">
    <source>
        <dbReference type="PROSITE-ProRule" id="PRU00221"/>
    </source>
</evidence>
<evidence type="ECO:0000313" key="8">
    <source>
        <dbReference type="EMBL" id="EIW81604.1"/>
    </source>
</evidence>
<feature type="compositionally biased region" description="Basic and acidic residues" evidence="7">
    <location>
        <begin position="801"/>
        <end position="811"/>
    </location>
</feature>
<dbReference type="InterPro" id="IPR015943">
    <property type="entry name" value="WD40/YVTN_repeat-like_dom_sf"/>
</dbReference>
<evidence type="ECO:0000313" key="9">
    <source>
        <dbReference type="Proteomes" id="UP000053558"/>
    </source>
</evidence>
<feature type="compositionally biased region" description="Polar residues" evidence="7">
    <location>
        <begin position="935"/>
        <end position="951"/>
    </location>
</feature>
<dbReference type="GO" id="GO:0016239">
    <property type="term" value="P:positive regulation of macroautophagy"/>
    <property type="evidence" value="ECO:0007669"/>
    <property type="project" value="TreeGrafter"/>
</dbReference>
<proteinExistence type="predicted"/>
<comment type="caution">
    <text evidence="8">The sequence shown here is derived from an EMBL/GenBank/DDBJ whole genome shotgun (WGS) entry which is preliminary data.</text>
</comment>
<dbReference type="KEGG" id="cput:CONPUDRAFT_165704"/>
<feature type="compositionally biased region" description="Polar residues" evidence="7">
    <location>
        <begin position="1021"/>
        <end position="1034"/>
    </location>
</feature>
<evidence type="ECO:0000256" key="4">
    <source>
        <dbReference type="ARBA" id="ARBA00022771"/>
    </source>
</evidence>
<accession>A0A5M3MS81</accession>
<feature type="compositionally biased region" description="Polar residues" evidence="7">
    <location>
        <begin position="969"/>
        <end position="1014"/>
    </location>
</feature>
<dbReference type="Proteomes" id="UP000053558">
    <property type="component" value="Unassembled WGS sequence"/>
</dbReference>
<feature type="compositionally biased region" description="Basic and acidic residues" evidence="7">
    <location>
        <begin position="836"/>
        <end position="845"/>
    </location>
</feature>
<protein>
    <submittedName>
        <fullName evidence="8">Uncharacterized protein</fullName>
    </submittedName>
</protein>
<dbReference type="GO" id="GO:0005829">
    <property type="term" value="C:cytosol"/>
    <property type="evidence" value="ECO:0007669"/>
    <property type="project" value="TreeGrafter"/>
</dbReference>
<dbReference type="SMART" id="SM00320">
    <property type="entry name" value="WD40"/>
    <property type="match status" value="4"/>
</dbReference>
<dbReference type="OMA" id="RRVLWRP"/>
<name>A0A5M3MS81_CONPW</name>
<feature type="region of interest" description="Disordered" evidence="7">
    <location>
        <begin position="1649"/>
        <end position="1706"/>
    </location>
</feature>
<sequence length="1735" mass="183637">MIFSDARTHLTGPSRDVYLTRVTVPGSGGGALSKAPDGRRCVVAGRETVRILRVNGVDESLSEREHKSATGRGGYHIDASRNMWDNSGLRLEYASTDVAWAQGNFDKKILTSARSGDLVMWDLEKNGSNKYERRTRTHARAVHTVRCSPCVHYYALTGAADGDLRVWDLRDMQRSLMKIHHPSGVRSVVPSPSTSHPLQAVVGLDNGSIYRWDLQMGQRGQLDRLPVAHTGPVLSLDWTVSPTHTGLSTGNGAGTSSPQGTYSSATGVSTYGAGGRDSGTGGGTGGAGQGTGAGTGTGVGEGSVRSWILSGGMDRSVKIWSLTPPSTSAHISPRPIYTLHPAHPVRRARWRPGHPTEVLVVPFSGDERSGGAGSSALGTPAGSLNTIAGANLTSGGNAPGMGGTGLSRAASMGPAKGIGASGMARVSSMVDVGSALPASSRRADLGHGHGYGHGFGLGGRRNSASGVALAGSANAGGGDMGGMDEVGLGPTGIGGGEIVEVWDVRRPWLAKWAVEGCGVSDAVFATPYSLWMQHNSGTFAQVDMRNAIRPIDAISRVALAWGVVPPRPSHAGIDTGESIVRQWDGGAGHGREDSECGDSDDETDSDEDGDEDQDERDECDEGGGEALVWVSDRKKGVEVPYDDIHPDKRALVPKLKTLGDPCTAPLLQNMGAYVRSTSITCGIAGGNGQVNEESFTRLARAYVIDSPIKDEQKSIGRVQVCTINGEVAMRARNVRAAQAWFLLGSLLTDIVPRPPSPQSMLNEKDRGDTKKHVHMHQPIPLPHSISAPAALPTVGSLGEDDGAHGHMHQLEAMRSASRSGAPSAHANGRLPIPHGEPQRTREPSTRDGGQGAVPIARGTAAGNGNGVEQRPGPPPNSRSHTPASSASSSPMRGPVALPPSVTMAPLSSPSPPTSILSHSHANSHSHTKPSDHNNHSSTPRVQIPNQPSGLNRPSALGQRRSSVLVPSVMSASLNTRRPSVYSRTSAASTMSTPSVLSEQSHAGTGSSGHESATPSVGEVSRPNSVSVGGSTSNRHYGEGALDDSDSSDEGKNEDEHHEGDLHKEDDVINAHTVPDDHHSHSHHPQETSSPISPSPNTTPNASHVNSRRHTKVHTSPPLRAVSRPSLAHPSPLSRLALQHGWTDDDTDDADEEDESEDSLSGPMIPTPMIRLSDPGPPLNAGLSMSARRTASTSVTSATSGGIPGSMARPGIAGPGPAGGAGIRAVRKRPREESASTPSVSEDSSEDDEEHIRQEDDESDLSDTSTSAVKSSGAKIVPPRSTGRRGSMTDSRSRSGTIRGPPPSVVTSVSRSQIQIPGLEREQDDISGAIGPSIEHSRFDSGQGTVTPASIGMGRPSILSRQESKSSVRTVTRGDASSSAEPDWDPMLYPYAFAHPSPYTTADNSRAPSPGGGSGHGNSTGRRTPAHRRTRSRVFDEQGTGGDRASNLNELDREREEKARERMPETVKRMTVKQWDVVRAEEAKFREAGWTALKEAFEELVVLGDIQTCAMLAVVASDELKLGKRRKMQLLESYIDILSRMRLHTVAAYLRKFTDIDEVRNVTKLETVLYTICGTCRKPVLVPASRIRSQPKGAYSLCPSCKASFRCSVCHLPVRTLLFHCSICGHGGHQECYRRYCVYRPMTELSSSFSSTEVRGRQSGRERMDSFVAEPEEIESRASPSGSHAGVVFPSPGPGHTVPPSGSPKRKKLMLGHPCAAGCGHFCLAAVKTEEVEPWR</sequence>
<evidence type="ECO:0000256" key="7">
    <source>
        <dbReference type="SAM" id="MobiDB-lite"/>
    </source>
</evidence>
<feature type="compositionally biased region" description="Low complexity" evidence="7">
    <location>
        <begin position="1183"/>
        <end position="1199"/>
    </location>
</feature>
<dbReference type="GO" id="GO:0005774">
    <property type="term" value="C:vacuolar membrane"/>
    <property type="evidence" value="ECO:0007669"/>
    <property type="project" value="TreeGrafter"/>
</dbReference>
<dbReference type="OrthoDB" id="60955at2759"/>
<feature type="region of interest" description="Disordered" evidence="7">
    <location>
        <begin position="570"/>
        <end position="627"/>
    </location>
</feature>
<dbReference type="InterPro" id="IPR037590">
    <property type="entry name" value="WDR24"/>
</dbReference>
<feature type="compositionally biased region" description="Polar residues" evidence="7">
    <location>
        <begin position="247"/>
        <end position="269"/>
    </location>
</feature>